<proteinExistence type="predicted"/>
<name>S3D477_GLAL2</name>
<dbReference type="GO" id="GO:1990904">
    <property type="term" value="C:ribonucleoprotein complex"/>
    <property type="evidence" value="ECO:0007669"/>
    <property type="project" value="UniProtKB-KW"/>
</dbReference>
<keyword evidence="3" id="KW-0496">Mitochondrion</keyword>
<keyword evidence="7" id="KW-1185">Reference proteome</keyword>
<dbReference type="STRING" id="1116229.S3D477"/>
<dbReference type="PANTHER" id="PTHR13274">
    <property type="entry name" value="MITOCHONDRIAL RIBOSOMAL PROTEIN S25"/>
    <property type="match status" value="1"/>
</dbReference>
<evidence type="ECO:0000256" key="5">
    <source>
        <dbReference type="SAM" id="MobiDB-lite"/>
    </source>
</evidence>
<dbReference type="GO" id="GO:0005739">
    <property type="term" value="C:mitochondrion"/>
    <property type="evidence" value="ECO:0007669"/>
    <property type="project" value="UniProtKB-SubCell"/>
</dbReference>
<dbReference type="AlphaFoldDB" id="S3D477"/>
<keyword evidence="4" id="KW-0687">Ribonucleoprotein</keyword>
<dbReference type="GO" id="GO:0005840">
    <property type="term" value="C:ribosome"/>
    <property type="evidence" value="ECO:0007669"/>
    <property type="project" value="UniProtKB-KW"/>
</dbReference>
<comment type="subcellular location">
    <subcellularLocation>
        <location evidence="1">Mitochondrion</location>
    </subcellularLocation>
</comment>
<sequence>MVGVAKRMSKLTELMHLKIGDGAIVLPPEVRKIHMDFAVTKDPSHAGPRIFWRNQLRRLKYHNPRLECTIARTTSGDDPATMTLHIASPTSASDPPATPSSDTTDTGMRVEKIDIKSRGPGSILEEILKLAPGGRKIEATEEDLKVIAELRQMQKSQNKSSKQNEVRNTAARIEKEKDLLRRGAAVS</sequence>
<dbReference type="OMA" id="ECTIART"/>
<feature type="compositionally biased region" description="Low complexity" evidence="5">
    <location>
        <begin position="87"/>
        <end position="106"/>
    </location>
</feature>
<dbReference type="KEGG" id="glz:GLAREA_07754"/>
<protein>
    <submittedName>
        <fullName evidence="6">Uncharacterized protein</fullName>
    </submittedName>
</protein>
<evidence type="ECO:0000256" key="3">
    <source>
        <dbReference type="ARBA" id="ARBA00023128"/>
    </source>
</evidence>
<feature type="compositionally biased region" description="Basic and acidic residues" evidence="5">
    <location>
        <begin position="172"/>
        <end position="181"/>
    </location>
</feature>
<evidence type="ECO:0000256" key="1">
    <source>
        <dbReference type="ARBA" id="ARBA00004173"/>
    </source>
</evidence>
<feature type="region of interest" description="Disordered" evidence="5">
    <location>
        <begin position="86"/>
        <end position="106"/>
    </location>
</feature>
<organism evidence="6 7">
    <name type="scientific">Glarea lozoyensis (strain ATCC 20868 / MF5171)</name>
    <dbReference type="NCBI Taxonomy" id="1116229"/>
    <lineage>
        <taxon>Eukaryota</taxon>
        <taxon>Fungi</taxon>
        <taxon>Dikarya</taxon>
        <taxon>Ascomycota</taxon>
        <taxon>Pezizomycotina</taxon>
        <taxon>Leotiomycetes</taxon>
        <taxon>Helotiales</taxon>
        <taxon>Helotiaceae</taxon>
        <taxon>Glarea</taxon>
    </lineage>
</organism>
<dbReference type="InterPro" id="IPR040049">
    <property type="entry name" value="Ribosomal_mS25/mL61"/>
</dbReference>
<dbReference type="GeneID" id="19466806"/>
<gene>
    <name evidence="6" type="ORF">GLAREA_07754</name>
</gene>
<dbReference type="PANTHER" id="PTHR13274:SF2">
    <property type="entry name" value="SMALL RIBOSOMAL SUBUNIT PROTEIN MS25"/>
    <property type="match status" value="1"/>
</dbReference>
<reference evidence="6 7" key="1">
    <citation type="journal article" date="2013" name="BMC Genomics">
        <title>Genomics-driven discovery of the pneumocandin biosynthetic gene cluster in the fungus Glarea lozoyensis.</title>
        <authorList>
            <person name="Chen L."/>
            <person name="Yue Q."/>
            <person name="Zhang X."/>
            <person name="Xiang M."/>
            <person name="Wang C."/>
            <person name="Li S."/>
            <person name="Che Y."/>
            <person name="Ortiz-Lopez F.J."/>
            <person name="Bills G.F."/>
            <person name="Liu X."/>
            <person name="An Z."/>
        </authorList>
    </citation>
    <scope>NUCLEOTIDE SEQUENCE [LARGE SCALE GENOMIC DNA]</scope>
    <source>
        <strain evidence="7">ATCC 20868 / MF5171</strain>
    </source>
</reference>
<dbReference type="EMBL" id="KE145359">
    <property type="protein sequence ID" value="EPE32620.1"/>
    <property type="molecule type" value="Genomic_DNA"/>
</dbReference>
<evidence type="ECO:0000313" key="7">
    <source>
        <dbReference type="Proteomes" id="UP000016922"/>
    </source>
</evidence>
<dbReference type="RefSeq" id="XP_008080632.1">
    <property type="nucleotide sequence ID" value="XM_008082441.1"/>
</dbReference>
<accession>S3D477</accession>
<dbReference type="HOGENOM" id="CLU_094283_0_0_1"/>
<feature type="region of interest" description="Disordered" evidence="5">
    <location>
        <begin position="153"/>
        <end position="187"/>
    </location>
</feature>
<dbReference type="OrthoDB" id="1696305at2759"/>
<dbReference type="Proteomes" id="UP000016922">
    <property type="component" value="Unassembled WGS sequence"/>
</dbReference>
<evidence type="ECO:0000256" key="4">
    <source>
        <dbReference type="ARBA" id="ARBA00023274"/>
    </source>
</evidence>
<keyword evidence="2" id="KW-0689">Ribosomal protein</keyword>
<dbReference type="GO" id="GO:0003735">
    <property type="term" value="F:structural constituent of ribosome"/>
    <property type="evidence" value="ECO:0007669"/>
    <property type="project" value="InterPro"/>
</dbReference>
<evidence type="ECO:0000313" key="6">
    <source>
        <dbReference type="EMBL" id="EPE32620.1"/>
    </source>
</evidence>
<feature type="compositionally biased region" description="Low complexity" evidence="5">
    <location>
        <begin position="154"/>
        <end position="163"/>
    </location>
</feature>
<evidence type="ECO:0000256" key="2">
    <source>
        <dbReference type="ARBA" id="ARBA00022980"/>
    </source>
</evidence>